<dbReference type="OrthoDB" id="2079983at2"/>
<comment type="caution">
    <text evidence="6">The sequence shown here is derived from an EMBL/GenBank/DDBJ whole genome shotgun (WGS) entry which is preliminary data.</text>
</comment>
<dbReference type="EMBL" id="AFEU01000002">
    <property type="protein sequence ID" value="EIJ80367.1"/>
    <property type="molecule type" value="Genomic_DNA"/>
</dbReference>
<gene>
    <name evidence="6" type="ORF">PB1_08397</name>
</gene>
<evidence type="ECO:0000259" key="3">
    <source>
        <dbReference type="Pfam" id="PF13205"/>
    </source>
</evidence>
<dbReference type="InterPro" id="IPR014755">
    <property type="entry name" value="Cu-Rt/internalin_Ig-like"/>
</dbReference>
<dbReference type="Gene3D" id="1.20.58.780">
    <property type="match status" value="1"/>
</dbReference>
<feature type="domain" description="SbsA Ig-like" evidence="3">
    <location>
        <begin position="605"/>
        <end position="697"/>
    </location>
</feature>
<dbReference type="Gene3D" id="2.60.40.1220">
    <property type="match status" value="3"/>
</dbReference>
<evidence type="ECO:0008006" key="8">
    <source>
        <dbReference type="Google" id="ProtNLM"/>
    </source>
</evidence>
<dbReference type="eggNOG" id="COG2247">
    <property type="taxonomic scope" value="Bacteria"/>
</dbReference>
<dbReference type="InterPro" id="IPR054605">
    <property type="entry name" value="SbsA_spectrin-like"/>
</dbReference>
<feature type="domain" description="SbsC C-terminal" evidence="4">
    <location>
        <begin position="65"/>
        <end position="182"/>
    </location>
</feature>
<dbReference type="Pfam" id="PF13205">
    <property type="entry name" value="Big_5"/>
    <property type="match status" value="2"/>
</dbReference>
<feature type="chain" id="PRO_5039382209" description="SbsC C-terminal domain-containing protein" evidence="2">
    <location>
        <begin position="24"/>
        <end position="1142"/>
    </location>
</feature>
<dbReference type="RefSeq" id="WP_003351815.1">
    <property type="nucleotide sequence ID" value="NZ_AFEU01000002.1"/>
</dbReference>
<dbReference type="Gene3D" id="1.20.58.770">
    <property type="match status" value="1"/>
</dbReference>
<name>I3E1J6_BACMT</name>
<dbReference type="eggNOG" id="COG0737">
    <property type="taxonomic scope" value="Bacteria"/>
</dbReference>
<reference evidence="6 7" key="1">
    <citation type="journal article" date="2012" name="Appl. Environ. Microbiol.">
        <title>Genome Sequence of Thermotolerant Bacillus methanolicus: Features and Regulation Related to Methylotrophy and Production of L-Lysine and L-Glutamate from Methanol.</title>
        <authorList>
            <person name="Heggeset T.M."/>
            <person name="Krog A."/>
            <person name="Balzer S."/>
            <person name="Wentzel A."/>
            <person name="Ellingsen T.E."/>
            <person name="Brautaset T."/>
        </authorList>
    </citation>
    <scope>NUCLEOTIDE SEQUENCE [LARGE SCALE GENOMIC DNA]</scope>
    <source>
        <strain evidence="6 7">PB1</strain>
    </source>
</reference>
<sequence length="1142" mass="118208">MKKKAIKLAAASAVAASAFVASAPAQTDAASNVAAEVSKSVTQIKKAYHTYSDVTAKGEFADIKVVYKEYNAAKAAYNNAKALVNKAGGSKKDAYLAQLDSTYNEYIKKRVVTYIDAYNYAKKLEEKKIALEKAIADKDLTAAEKYYHEISYELKSRTVILDRVYGQTTRELLRKEFKTAAQDVRDSLVNDITVVVKLRAADEAIKKGDLATADAALKVANEYLPKVTETFKAKLTEENTKVKAAYDAANTPKVESVSAINAKQVEVKFNKALDRNTVTVDNFTVTQTGDAAGSDRLTGAGATNAIGTTNTGSAVLSADGKTVILTLNNDAALTNPTTVTVTVSANVKDTSGKAIEATTKTVSFSDSSVPVAEKVETVGSNQFRVIFSETVTTAADRGANDTGADGDLNARAAFVVDNNAVAVTNVVRDPQNPKALLVTVSGNLSAGNHTVRVNPAGNALIQDYAGYSVVQTDLTYNHVADTNAPTFTAEARNERTVRLTFNKPVRIPTSNNIAIRHSYDATGAVSVLANTLGDANADGFVDAVAGSNGTQYDITFATPLPAGQVPIYVSYVNNTGLTAANSVRDSFGNTLVSGTSATVTVTRDTVAPTVTNVNVVNATTIDVTFSEDVANANVATNYNLTNPQGNPVAINSVVRQGTTNTYRLTVGSMAAGGNYTLSISNNITDTSVSANRLAPYTTTLTVGDLQAPTVGVNGVTINGARDRIYIEYSEPMATTGVNSALDVNNYRTAAGAGGAQSTLPTGTTITQNGNVVTIALPSALAANQTHLVIGQVADAAGNKIAALQTERLMGNAAAGFQTTIDQVRVTDRETVTFRVGRHLRAVNEGLITADLGTADNPAGDIQAQSASFVNNADGTATVTVKFGTAGTPNPFATDLSGFDGIDLVASALTDINNLTSAAFADVAFATDGDRVAPVLGAVTTADTNNNGQLDTITVAFDEDLYIPSVTDSDFTVEGYTITGVNVNNTVAGSVVTLTLQEKATPDTGVTPRVTLVGSVTDNSPQRNALGAQAAVTATDGAAPVFLGFTAAAGSTNVTLTFSEPVTSAALVDTTDITVTGVTGGSTISAAADATAGNTIAATLGTAPAALDDLTITFVAPAGTAKVTDGTNTLNTNVLARTVNDVQ</sequence>
<accession>I3E1J6</accession>
<feature type="domain" description="S-layer protein spectrin-like repeat" evidence="5">
    <location>
        <begin position="191"/>
        <end position="249"/>
    </location>
</feature>
<evidence type="ECO:0000259" key="4">
    <source>
        <dbReference type="Pfam" id="PF18058"/>
    </source>
</evidence>
<keyword evidence="1 2" id="KW-0732">Signal</keyword>
<evidence type="ECO:0000256" key="1">
    <source>
        <dbReference type="ARBA" id="ARBA00022729"/>
    </source>
</evidence>
<evidence type="ECO:0000256" key="2">
    <source>
        <dbReference type="SAM" id="SignalP"/>
    </source>
</evidence>
<dbReference type="PATRIC" id="fig|997296.3.peg.1783"/>
<organism evidence="6 7">
    <name type="scientific">Bacillus methanolicus PB1</name>
    <dbReference type="NCBI Taxonomy" id="997296"/>
    <lineage>
        <taxon>Bacteria</taxon>
        <taxon>Bacillati</taxon>
        <taxon>Bacillota</taxon>
        <taxon>Bacilli</taxon>
        <taxon>Bacillales</taxon>
        <taxon>Bacillaceae</taxon>
        <taxon>Bacillus</taxon>
    </lineage>
</organism>
<dbReference type="Proteomes" id="UP000010523">
    <property type="component" value="Unassembled WGS sequence"/>
</dbReference>
<protein>
    <recommendedName>
        <fullName evidence="8">SbsC C-terminal domain-containing protein</fullName>
    </recommendedName>
</protein>
<feature type="signal peptide" evidence="2">
    <location>
        <begin position="1"/>
        <end position="23"/>
    </location>
</feature>
<dbReference type="AlphaFoldDB" id="I3E1J6"/>
<evidence type="ECO:0000259" key="5">
    <source>
        <dbReference type="Pfam" id="PF22360"/>
    </source>
</evidence>
<dbReference type="Pfam" id="PF18058">
    <property type="entry name" value="SbsC_C"/>
    <property type="match status" value="1"/>
</dbReference>
<dbReference type="Gene3D" id="1.20.58.790">
    <property type="match status" value="1"/>
</dbReference>
<dbReference type="Pfam" id="PF22360">
    <property type="entry name" value="SbsC_spectrin-like"/>
    <property type="match status" value="1"/>
</dbReference>
<keyword evidence="7" id="KW-1185">Reference proteome</keyword>
<evidence type="ECO:0000313" key="7">
    <source>
        <dbReference type="Proteomes" id="UP000010523"/>
    </source>
</evidence>
<dbReference type="STRING" id="997296.PB1_08397"/>
<feature type="domain" description="SbsA Ig-like" evidence="3">
    <location>
        <begin position="251"/>
        <end position="365"/>
    </location>
</feature>
<dbReference type="InterPro" id="IPR041378">
    <property type="entry name" value="S-layer_SbsC_C"/>
</dbReference>
<evidence type="ECO:0000313" key="6">
    <source>
        <dbReference type="EMBL" id="EIJ80367.1"/>
    </source>
</evidence>
<proteinExistence type="predicted"/>
<dbReference type="InterPro" id="IPR032812">
    <property type="entry name" value="SbsA_Ig"/>
</dbReference>